<keyword evidence="2" id="KW-0808">Transferase</keyword>
<dbReference type="EC" id="2.4.1.15" evidence="2"/>
<comment type="caution">
    <text evidence="2">The sequence shown here is derived from an EMBL/GenBank/DDBJ whole genome shotgun (WGS) entry which is preliminary data.</text>
</comment>
<dbReference type="GO" id="GO:0003825">
    <property type="term" value="F:alpha,alpha-trehalose-phosphate synthase (UDP-forming) activity"/>
    <property type="evidence" value="ECO:0007669"/>
    <property type="project" value="UniProtKB-EC"/>
</dbReference>
<dbReference type="Proteomes" id="UP000549052">
    <property type="component" value="Unassembled WGS sequence"/>
</dbReference>
<dbReference type="PANTHER" id="PTHR10788">
    <property type="entry name" value="TREHALOSE-6-PHOSPHATE SYNTHASE"/>
    <property type="match status" value="1"/>
</dbReference>
<evidence type="ECO:0000313" key="2">
    <source>
        <dbReference type="EMBL" id="MBA8879651.1"/>
    </source>
</evidence>
<dbReference type="Pfam" id="PF00982">
    <property type="entry name" value="Glyco_transf_20"/>
    <property type="match status" value="1"/>
</dbReference>
<comment type="similarity">
    <text evidence="1">Belongs to the glycosyltransferase 20 family.</text>
</comment>
<dbReference type="RefSeq" id="WP_182550300.1">
    <property type="nucleotide sequence ID" value="NZ_JACGXN010000005.1"/>
</dbReference>
<dbReference type="SUPFAM" id="SSF53756">
    <property type="entry name" value="UDP-Glycosyltransferase/glycogen phosphorylase"/>
    <property type="match status" value="1"/>
</dbReference>
<organism evidence="2 3">
    <name type="scientific">Phyllobacterium myrsinacearum</name>
    <dbReference type="NCBI Taxonomy" id="28101"/>
    <lineage>
        <taxon>Bacteria</taxon>
        <taxon>Pseudomonadati</taxon>
        <taxon>Pseudomonadota</taxon>
        <taxon>Alphaproteobacteria</taxon>
        <taxon>Hyphomicrobiales</taxon>
        <taxon>Phyllobacteriaceae</taxon>
        <taxon>Phyllobacterium</taxon>
    </lineage>
</organism>
<keyword evidence="3" id="KW-1185">Reference proteome</keyword>
<dbReference type="AlphaFoldDB" id="A0A839EI32"/>
<dbReference type="InterPro" id="IPR001830">
    <property type="entry name" value="Glyco_trans_20"/>
</dbReference>
<accession>A0A839EI32</accession>
<name>A0A839EI32_9HYPH</name>
<dbReference type="GO" id="GO:0005992">
    <property type="term" value="P:trehalose biosynthetic process"/>
    <property type="evidence" value="ECO:0007669"/>
    <property type="project" value="InterPro"/>
</dbReference>
<dbReference type="CDD" id="cd03788">
    <property type="entry name" value="GT20_TPS"/>
    <property type="match status" value="1"/>
</dbReference>
<keyword evidence="2" id="KW-0328">Glycosyltransferase</keyword>
<dbReference type="EMBL" id="JACGXN010000005">
    <property type="protein sequence ID" value="MBA8879651.1"/>
    <property type="molecule type" value="Genomic_DNA"/>
</dbReference>
<protein>
    <submittedName>
        <fullName evidence="2">Trehalose 6-phosphate synthase</fullName>
        <ecNumber evidence="2">2.4.1.15</ecNumber>
    </submittedName>
</protein>
<dbReference type="PANTHER" id="PTHR10788:SF106">
    <property type="entry name" value="BCDNA.GH08860"/>
    <property type="match status" value="1"/>
</dbReference>
<sequence>MERLVVISNRTGDLENKTQTGGLAVGIVDALRSRGGMWVGWNGEVGRESKASRKTYDNVISLTMPLSEEEHEQYYLGFANKVLWPAFHYRLDLMDHRTEFVDRYAAVNRKFADMTCPHLREDDLIWIHDYHLIPLAAEFRQRDCRQKIGFFLHIPFPSADVFSAIPYHDWLRECFLQFDLIGLQTKNDVQNFCRYLREHSDVEFITSNTVRWHDQVITIADFPIGIDVQQFAEMAHQDDDTIELERMRRTVLKRFQIISADRLDYSKGLPQRMKAFRKFLEDCPEYQGRAEYLQIASPSREDVSAYADIRAELEGLTGAVNGKFADFNWAPIQYINRNIPREQLAQLFRCSLVGLITPLRDGMNLVAKEYVAAQDDKDPGILILSKFAGAAEELDQAIIVNPYDIHDVAQALKRAAVMSMDERRERHRSLLKQVTGNDANQWKDNYLAALQSAGTSGELKKRFAIHRAG</sequence>
<reference evidence="2 3" key="1">
    <citation type="submission" date="2020-07" db="EMBL/GenBank/DDBJ databases">
        <title>Genomic Encyclopedia of Type Strains, Phase IV (KMG-V): Genome sequencing to study the core and pangenomes of soil and plant-associated prokaryotes.</title>
        <authorList>
            <person name="Whitman W."/>
        </authorList>
    </citation>
    <scope>NUCLEOTIDE SEQUENCE [LARGE SCALE GENOMIC DNA]</scope>
    <source>
        <strain evidence="2 3">AN3</strain>
    </source>
</reference>
<gene>
    <name evidence="2" type="ORF">FHW16_003370</name>
</gene>
<evidence type="ECO:0000313" key="3">
    <source>
        <dbReference type="Proteomes" id="UP000549052"/>
    </source>
</evidence>
<proteinExistence type="inferred from homology"/>
<dbReference type="Gene3D" id="3.40.50.2000">
    <property type="entry name" value="Glycogen Phosphorylase B"/>
    <property type="match status" value="2"/>
</dbReference>
<evidence type="ECO:0000256" key="1">
    <source>
        <dbReference type="ARBA" id="ARBA00008799"/>
    </source>
</evidence>